<dbReference type="Pfam" id="PF05050">
    <property type="entry name" value="Methyltransf_21"/>
    <property type="match status" value="1"/>
</dbReference>
<dbReference type="GO" id="GO:0005794">
    <property type="term" value="C:Golgi apparatus"/>
    <property type="evidence" value="ECO:0007669"/>
    <property type="project" value="TreeGrafter"/>
</dbReference>
<dbReference type="GO" id="GO:0016197">
    <property type="term" value="P:endosomal transport"/>
    <property type="evidence" value="ECO:0007669"/>
    <property type="project" value="TreeGrafter"/>
</dbReference>
<dbReference type="GO" id="GO:0006888">
    <property type="term" value="P:endoplasmic reticulum to Golgi vesicle-mediated transport"/>
    <property type="evidence" value="ECO:0007669"/>
    <property type="project" value="TreeGrafter"/>
</dbReference>
<keyword evidence="4" id="KW-1185">Reference proteome</keyword>
<dbReference type="InterPro" id="IPR036691">
    <property type="entry name" value="Endo/exonu/phosph_ase_sf"/>
</dbReference>
<dbReference type="GO" id="GO:0005886">
    <property type="term" value="C:plasma membrane"/>
    <property type="evidence" value="ECO:0007669"/>
    <property type="project" value="TreeGrafter"/>
</dbReference>
<dbReference type="EMBL" id="CACVKT020006153">
    <property type="protein sequence ID" value="CAC5400001.1"/>
    <property type="molecule type" value="Genomic_DNA"/>
</dbReference>
<dbReference type="InterPro" id="IPR053202">
    <property type="entry name" value="EGF_Rcpt_Signaling_Reg"/>
</dbReference>
<gene>
    <name evidence="3" type="ORF">MCOR_34220</name>
</gene>
<evidence type="ECO:0000313" key="4">
    <source>
        <dbReference type="Proteomes" id="UP000507470"/>
    </source>
</evidence>
<protein>
    <recommendedName>
        <fullName evidence="2">Methyltransferase FkbM domain-containing protein</fullName>
    </recommendedName>
</protein>
<dbReference type="Gene3D" id="3.40.50.150">
    <property type="entry name" value="Vaccinia Virus protein VP39"/>
    <property type="match status" value="1"/>
</dbReference>
<dbReference type="InterPro" id="IPR006342">
    <property type="entry name" value="FkbM_mtfrase"/>
</dbReference>
<organism evidence="3 4">
    <name type="scientific">Mytilus coruscus</name>
    <name type="common">Sea mussel</name>
    <dbReference type="NCBI Taxonomy" id="42192"/>
    <lineage>
        <taxon>Eukaryota</taxon>
        <taxon>Metazoa</taxon>
        <taxon>Spiralia</taxon>
        <taxon>Lophotrochozoa</taxon>
        <taxon>Mollusca</taxon>
        <taxon>Bivalvia</taxon>
        <taxon>Autobranchia</taxon>
        <taxon>Pteriomorphia</taxon>
        <taxon>Mytilida</taxon>
        <taxon>Mytiloidea</taxon>
        <taxon>Mytilidae</taxon>
        <taxon>Mytilinae</taxon>
        <taxon>Mytilus</taxon>
    </lineage>
</organism>
<dbReference type="GO" id="GO:0005789">
    <property type="term" value="C:endoplasmic reticulum membrane"/>
    <property type="evidence" value="ECO:0007669"/>
    <property type="project" value="TreeGrafter"/>
</dbReference>
<feature type="domain" description="Methyltransferase FkbM" evidence="2">
    <location>
        <begin position="389"/>
        <end position="528"/>
    </location>
</feature>
<dbReference type="GO" id="GO:0031902">
    <property type="term" value="C:late endosome membrane"/>
    <property type="evidence" value="ECO:0007669"/>
    <property type="project" value="TreeGrafter"/>
</dbReference>
<dbReference type="AlphaFoldDB" id="A0A6J8CWK5"/>
<keyword evidence="1" id="KW-0812">Transmembrane</keyword>
<keyword evidence="1" id="KW-1133">Transmembrane helix</keyword>
<keyword evidence="1" id="KW-0472">Membrane</keyword>
<proteinExistence type="predicted"/>
<dbReference type="SUPFAM" id="SSF56219">
    <property type="entry name" value="DNase I-like"/>
    <property type="match status" value="1"/>
</dbReference>
<dbReference type="SUPFAM" id="SSF53335">
    <property type="entry name" value="S-adenosyl-L-methionine-dependent methyltransferases"/>
    <property type="match status" value="1"/>
</dbReference>
<reference evidence="3 4" key="1">
    <citation type="submission" date="2020-06" db="EMBL/GenBank/DDBJ databases">
        <authorList>
            <person name="Li R."/>
            <person name="Bekaert M."/>
        </authorList>
    </citation>
    <scope>NUCLEOTIDE SEQUENCE [LARGE SCALE GENOMIC DNA]</scope>
    <source>
        <strain evidence="4">wild</strain>
    </source>
</reference>
<accession>A0A6J8CWK5</accession>
<dbReference type="Proteomes" id="UP000507470">
    <property type="component" value="Unassembled WGS sequence"/>
</dbReference>
<sequence length="600" mass="69547">MLDYILCNQSIYRKLRYYEILDEGAISSTSDHLPVVVEFAIDSNPHRVLNSCDKLPTWHKVTGAQINEYQKLLNDPVDMLIDKMRSYSYVDIDAINDEFVDILHTAADIAIPKCGFNPHTKPYWNADVKRAHDNERSKRRCWVLEGRPRGMHFDSYRMYKRAKAEFRHVQQAANEQYMQNCYDDLNETAECDVRLFLKQIKRFKGCSSKDEIVYEDKVCNTPESVANCFAEYFHDLYQPNDEDNFDNEFKCSIETTYNEIIKTCGVEGEYLPGGLITEQEVSELIGQLKYRKAAGRDRVQNEHLRHGVTKDTQMARFVLSKVSIIMGTTLCILIVVIYHNRQANRRKYYTLEQSLKIPGNENDISYSQARQDKTVYEIFPMEHGFFIEMGAFDGQRWSNTLWLERKHGWTGLLIEADPDLCDKIDKLHRQVWRLCGCISEQQSATFIQGSALGGIADHFNKNQLNQLSQWYKVTVPCYKLQTVLDKLNTYHINYFSLDVEGAELIVLETIKESLKAGDITVDIWTIEYRVWDGDKIVFKDSMKNLVGLRNYFKEIGGYVEHSQLSNDEIIKDGLSLDVVFVNIKTWCDKYGKLPNGGECS</sequence>
<dbReference type="PANTHER" id="PTHR34009:SF2">
    <property type="entry name" value="PROTEIN STAR"/>
    <property type="match status" value="1"/>
</dbReference>
<evidence type="ECO:0000313" key="3">
    <source>
        <dbReference type="EMBL" id="CAC5400001.1"/>
    </source>
</evidence>
<name>A0A6J8CWK5_MYTCO</name>
<feature type="transmembrane region" description="Helical" evidence="1">
    <location>
        <begin position="318"/>
        <end position="338"/>
    </location>
</feature>
<dbReference type="InterPro" id="IPR029063">
    <property type="entry name" value="SAM-dependent_MTases_sf"/>
</dbReference>
<dbReference type="PANTHER" id="PTHR34009">
    <property type="entry name" value="PROTEIN STAR"/>
    <property type="match status" value="1"/>
</dbReference>
<dbReference type="OrthoDB" id="6092138at2759"/>
<evidence type="ECO:0000259" key="2">
    <source>
        <dbReference type="Pfam" id="PF05050"/>
    </source>
</evidence>
<evidence type="ECO:0000256" key="1">
    <source>
        <dbReference type="SAM" id="Phobius"/>
    </source>
</evidence>